<dbReference type="Gene3D" id="3.40.50.720">
    <property type="entry name" value="NAD(P)-binding Rossmann-like Domain"/>
    <property type="match status" value="1"/>
</dbReference>
<feature type="transmembrane region" description="Helical" evidence="7">
    <location>
        <begin position="46"/>
        <end position="67"/>
    </location>
</feature>
<evidence type="ECO:0000256" key="5">
    <source>
        <dbReference type="ARBA" id="ARBA00022989"/>
    </source>
</evidence>
<keyword evidence="10" id="KW-1185">Reference proteome</keyword>
<evidence type="ECO:0000313" key="10">
    <source>
        <dbReference type="Proteomes" id="UP000247903"/>
    </source>
</evidence>
<keyword evidence="3 9" id="KW-0808">Transferase</keyword>
<proteinExistence type="inferred from homology"/>
<feature type="transmembrane region" description="Helical" evidence="7">
    <location>
        <begin position="91"/>
        <end position="110"/>
    </location>
</feature>
<reference evidence="9 10" key="1">
    <citation type="submission" date="2018-05" db="EMBL/GenBank/DDBJ databases">
        <title>Flavobacterium sp. strain IMCC34759, incomplete genome.</title>
        <authorList>
            <person name="Joung Y."/>
            <person name="Cho J."/>
        </authorList>
    </citation>
    <scope>NUCLEOTIDE SEQUENCE [LARGE SCALE GENOMIC DNA]</scope>
    <source>
        <strain evidence="9 10">IMCC34759</strain>
    </source>
</reference>
<sequence length="472" mass="55644">MKILDALSRHRFSRYFKLLFVVWDVILLNFAIVLSAWLRFGNLEKLFLKEVQTVSFLSNLIWIALLLRNDAYRIVRIEPLESIIKRTTKKFIFHIALIAFFVLFLKYSQISRLRLVYFYTLFFVLLMFSRFLSMELLKYIRSKGYNFKNVIIVGANDAGERIRRTLSRDLTYGYRFLGFFDEKVDPFAFISSPVLGGFSDVEKYLINNEVDEMYVALHIDNVNVISNLIKICEHHMVRIKFIPDFQLYTKSSKVEISFYDNTPVLMFRTEPLEYTVNRLLKKAFDIVFSLGVILLIFPWLFPIITILIKIESPGPVFFKQERSGRDNESFFCWKFRSMRVNKLADKLQAGKGDARITRFGAFMRKTSIDELPQFFNVFLGDMSVVGPRPHMVNHTKQYTDLIGNYLVRQYTKPGITGWAQVNGYRGETRELIDMQNRVEYDIWYIENWSILLDIKIVIKTVVNIFKGEENAY</sequence>
<dbReference type="Pfam" id="PF02397">
    <property type="entry name" value="Bac_transf"/>
    <property type="match status" value="1"/>
</dbReference>
<keyword evidence="6 7" id="KW-0472">Membrane</keyword>
<dbReference type="AlphaFoldDB" id="A0A2V4BU49"/>
<evidence type="ECO:0000259" key="8">
    <source>
        <dbReference type="Pfam" id="PF02397"/>
    </source>
</evidence>
<evidence type="ECO:0000256" key="7">
    <source>
        <dbReference type="SAM" id="Phobius"/>
    </source>
</evidence>
<evidence type="ECO:0000313" key="9">
    <source>
        <dbReference type="EMBL" id="PXY42556.1"/>
    </source>
</evidence>
<dbReference type="GO" id="GO:0016780">
    <property type="term" value="F:phosphotransferase activity, for other substituted phosphate groups"/>
    <property type="evidence" value="ECO:0007669"/>
    <property type="project" value="TreeGrafter"/>
</dbReference>
<dbReference type="PANTHER" id="PTHR30576:SF0">
    <property type="entry name" value="UNDECAPRENYL-PHOSPHATE N-ACETYLGALACTOSAMINYL 1-PHOSPHATE TRANSFERASE-RELATED"/>
    <property type="match status" value="1"/>
</dbReference>
<dbReference type="Proteomes" id="UP000247903">
    <property type="component" value="Unassembled WGS sequence"/>
</dbReference>
<accession>A0A2V4BU49</accession>
<dbReference type="PANTHER" id="PTHR30576">
    <property type="entry name" value="COLANIC BIOSYNTHESIS UDP-GLUCOSE LIPID CARRIER TRANSFERASE"/>
    <property type="match status" value="1"/>
</dbReference>
<evidence type="ECO:0000256" key="2">
    <source>
        <dbReference type="ARBA" id="ARBA00006464"/>
    </source>
</evidence>
<keyword evidence="5 7" id="KW-1133">Transmembrane helix</keyword>
<dbReference type="EMBL" id="QJHK01000001">
    <property type="protein sequence ID" value="PXY42556.1"/>
    <property type="molecule type" value="Genomic_DNA"/>
</dbReference>
<comment type="similarity">
    <text evidence="2">Belongs to the bacterial sugar transferase family.</text>
</comment>
<dbReference type="InterPro" id="IPR003362">
    <property type="entry name" value="Bact_transf"/>
</dbReference>
<feature type="domain" description="Bacterial sugar transferase" evidence="8">
    <location>
        <begin position="281"/>
        <end position="466"/>
    </location>
</feature>
<dbReference type="GO" id="GO:0016020">
    <property type="term" value="C:membrane"/>
    <property type="evidence" value="ECO:0007669"/>
    <property type="project" value="UniProtKB-SubCell"/>
</dbReference>
<gene>
    <name evidence="9" type="ORF">DMB65_00585</name>
</gene>
<comment type="subcellular location">
    <subcellularLocation>
        <location evidence="1">Membrane</location>
        <topology evidence="1">Multi-pass membrane protein</topology>
    </subcellularLocation>
</comment>
<dbReference type="InterPro" id="IPR017473">
    <property type="entry name" value="Undecaprenyl-P_gluc_Ptfrase"/>
</dbReference>
<evidence type="ECO:0000256" key="1">
    <source>
        <dbReference type="ARBA" id="ARBA00004141"/>
    </source>
</evidence>
<dbReference type="Pfam" id="PF13727">
    <property type="entry name" value="CoA_binding_3"/>
    <property type="match status" value="1"/>
</dbReference>
<dbReference type="InterPro" id="IPR017475">
    <property type="entry name" value="EPS_sugar_tfrase"/>
</dbReference>
<dbReference type="NCBIfam" id="TIGR03023">
    <property type="entry name" value="WcaJ_sugtrans"/>
    <property type="match status" value="1"/>
</dbReference>
<feature type="transmembrane region" description="Helical" evidence="7">
    <location>
        <begin position="286"/>
        <end position="308"/>
    </location>
</feature>
<evidence type="ECO:0000256" key="4">
    <source>
        <dbReference type="ARBA" id="ARBA00022692"/>
    </source>
</evidence>
<feature type="transmembrane region" description="Helical" evidence="7">
    <location>
        <begin position="20"/>
        <end position="40"/>
    </location>
</feature>
<feature type="transmembrane region" description="Helical" evidence="7">
    <location>
        <begin position="116"/>
        <end position="133"/>
    </location>
</feature>
<comment type="caution">
    <text evidence="9">The sequence shown here is derived from an EMBL/GenBank/DDBJ whole genome shotgun (WGS) entry which is preliminary data.</text>
</comment>
<evidence type="ECO:0000256" key="6">
    <source>
        <dbReference type="ARBA" id="ARBA00023136"/>
    </source>
</evidence>
<dbReference type="NCBIfam" id="TIGR03025">
    <property type="entry name" value="EPS_sugtrans"/>
    <property type="match status" value="1"/>
</dbReference>
<keyword evidence="4 7" id="KW-0812">Transmembrane</keyword>
<evidence type="ECO:0000256" key="3">
    <source>
        <dbReference type="ARBA" id="ARBA00022679"/>
    </source>
</evidence>
<protein>
    <submittedName>
        <fullName evidence="9">Undecaprenyl-phosphate glucose phosphotransferase</fullName>
    </submittedName>
</protein>
<name>A0A2V4BU49_9FLAO</name>
<dbReference type="RefSeq" id="WP_110304735.1">
    <property type="nucleotide sequence ID" value="NZ_QJHK01000001.1"/>
</dbReference>
<dbReference type="OrthoDB" id="9808602at2"/>
<organism evidence="9 10">
    <name type="scientific">Flavobacterium cheongpyeongense</name>
    <dbReference type="NCBI Taxonomy" id="2212651"/>
    <lineage>
        <taxon>Bacteria</taxon>
        <taxon>Pseudomonadati</taxon>
        <taxon>Bacteroidota</taxon>
        <taxon>Flavobacteriia</taxon>
        <taxon>Flavobacteriales</taxon>
        <taxon>Flavobacteriaceae</taxon>
        <taxon>Flavobacterium</taxon>
    </lineage>
</organism>